<comment type="caution">
    <text evidence="1">The sequence shown here is derived from an EMBL/GenBank/DDBJ whole genome shotgun (WGS) entry which is preliminary data.</text>
</comment>
<sequence length="118" mass="14302">MKEERQKGIIAMRVRIRVCLKMNRRDRKRNHKMRHIEVIDADTNNMKDIGLPQPKLRSVIERCGVKNKDRKEVCYTKYCEFTERNGGKRKVREEKWCEKIRKRKTSGYHDQYQMMVGS</sequence>
<organism evidence="1 2">
    <name type="scientific">Dreissena polymorpha</name>
    <name type="common">Zebra mussel</name>
    <name type="synonym">Mytilus polymorpha</name>
    <dbReference type="NCBI Taxonomy" id="45954"/>
    <lineage>
        <taxon>Eukaryota</taxon>
        <taxon>Metazoa</taxon>
        <taxon>Spiralia</taxon>
        <taxon>Lophotrochozoa</taxon>
        <taxon>Mollusca</taxon>
        <taxon>Bivalvia</taxon>
        <taxon>Autobranchia</taxon>
        <taxon>Heteroconchia</taxon>
        <taxon>Euheterodonta</taxon>
        <taxon>Imparidentia</taxon>
        <taxon>Neoheterodontei</taxon>
        <taxon>Myida</taxon>
        <taxon>Dreissenoidea</taxon>
        <taxon>Dreissenidae</taxon>
        <taxon>Dreissena</taxon>
    </lineage>
</organism>
<dbReference type="Proteomes" id="UP000828390">
    <property type="component" value="Unassembled WGS sequence"/>
</dbReference>
<accession>A0A9D4JI13</accession>
<evidence type="ECO:0000313" key="2">
    <source>
        <dbReference type="Proteomes" id="UP000828390"/>
    </source>
</evidence>
<reference evidence="1" key="1">
    <citation type="journal article" date="2019" name="bioRxiv">
        <title>The Genome of the Zebra Mussel, Dreissena polymorpha: A Resource for Invasive Species Research.</title>
        <authorList>
            <person name="McCartney M.A."/>
            <person name="Auch B."/>
            <person name="Kono T."/>
            <person name="Mallez S."/>
            <person name="Zhang Y."/>
            <person name="Obille A."/>
            <person name="Becker A."/>
            <person name="Abrahante J.E."/>
            <person name="Garbe J."/>
            <person name="Badalamenti J.P."/>
            <person name="Herman A."/>
            <person name="Mangelson H."/>
            <person name="Liachko I."/>
            <person name="Sullivan S."/>
            <person name="Sone E.D."/>
            <person name="Koren S."/>
            <person name="Silverstein K.A.T."/>
            <person name="Beckman K.B."/>
            <person name="Gohl D.M."/>
        </authorList>
    </citation>
    <scope>NUCLEOTIDE SEQUENCE</scope>
    <source>
        <strain evidence="1">Duluth1</strain>
        <tissue evidence="1">Whole animal</tissue>
    </source>
</reference>
<protein>
    <submittedName>
        <fullName evidence="1">Uncharacterized protein</fullName>
    </submittedName>
</protein>
<keyword evidence="2" id="KW-1185">Reference proteome</keyword>
<name>A0A9D4JI13_DREPO</name>
<evidence type="ECO:0000313" key="1">
    <source>
        <dbReference type="EMBL" id="KAH3810919.1"/>
    </source>
</evidence>
<reference evidence="1" key="2">
    <citation type="submission" date="2020-11" db="EMBL/GenBank/DDBJ databases">
        <authorList>
            <person name="McCartney M.A."/>
            <person name="Auch B."/>
            <person name="Kono T."/>
            <person name="Mallez S."/>
            <person name="Becker A."/>
            <person name="Gohl D.M."/>
            <person name="Silverstein K.A.T."/>
            <person name="Koren S."/>
            <person name="Bechman K.B."/>
            <person name="Herman A."/>
            <person name="Abrahante J.E."/>
            <person name="Garbe J."/>
        </authorList>
    </citation>
    <scope>NUCLEOTIDE SEQUENCE</scope>
    <source>
        <strain evidence="1">Duluth1</strain>
        <tissue evidence="1">Whole animal</tissue>
    </source>
</reference>
<dbReference type="AlphaFoldDB" id="A0A9D4JI13"/>
<proteinExistence type="predicted"/>
<dbReference type="EMBL" id="JAIWYP010000006">
    <property type="protein sequence ID" value="KAH3810919.1"/>
    <property type="molecule type" value="Genomic_DNA"/>
</dbReference>
<gene>
    <name evidence="1" type="ORF">DPMN_139318</name>
</gene>